<organism evidence="1 2">
    <name type="scientific">Paraburkholderia hiiakae</name>
    <dbReference type="NCBI Taxonomy" id="1081782"/>
    <lineage>
        <taxon>Bacteria</taxon>
        <taxon>Pseudomonadati</taxon>
        <taxon>Pseudomonadota</taxon>
        <taxon>Betaproteobacteria</taxon>
        <taxon>Burkholderiales</taxon>
        <taxon>Burkholderiaceae</taxon>
        <taxon>Paraburkholderia</taxon>
    </lineage>
</organism>
<comment type="caution">
    <text evidence="1">The sequence shown here is derived from an EMBL/GenBank/DDBJ whole genome shotgun (WGS) entry which is preliminary data.</text>
</comment>
<protein>
    <submittedName>
        <fullName evidence="1">Uncharacterized protein</fullName>
    </submittedName>
</protein>
<gene>
    <name evidence="1" type="ORF">LMG27952_07034</name>
</gene>
<evidence type="ECO:0000313" key="1">
    <source>
        <dbReference type="EMBL" id="CAD6560083.1"/>
    </source>
</evidence>
<keyword evidence="2" id="KW-1185">Reference proteome</keyword>
<name>A0ABM8P9P7_9BURK</name>
<reference evidence="1 2" key="1">
    <citation type="submission" date="2020-10" db="EMBL/GenBank/DDBJ databases">
        <authorList>
            <person name="Peeters C."/>
        </authorList>
    </citation>
    <scope>NUCLEOTIDE SEQUENCE [LARGE SCALE GENOMIC DNA]</scope>
    <source>
        <strain evidence="1 2">LMG 27952</strain>
    </source>
</reference>
<accession>A0ABM8P9P7</accession>
<sequence>MKCSDILSITFVESDTDREMQASFEAMVEKCRRNGTRLINKIVKVADDHSVDTIFGAIGANVDQLKRGTSVGLYLAAHFVKAKGDTAPPMASMAKIAAKYYEAGLRFQKINLNACFSAGQPGHAIEVGLKYEGNLVIDFCQNLVATLKDATFFASGQAMPLTVLDGCMVAGYRSQVVLYNPAHDFFKKPAQGTSDPYEWSKKLPNRVGNVFRESGGYYFAHPKNDKSFNEMLPVEKEKIYANTKIGNLLAGKKYTVRGHDAPYFSDQDYPDLTITEPRSGLPELKEVEVGDLFRNQNLAAYFKCILHYILTKKIVRFGNAGNISQISIADYSENGDIKEMVTTVTAFNAALEQLGVRVVL</sequence>
<evidence type="ECO:0000313" key="2">
    <source>
        <dbReference type="Proteomes" id="UP000656319"/>
    </source>
</evidence>
<dbReference type="Proteomes" id="UP000656319">
    <property type="component" value="Unassembled WGS sequence"/>
</dbReference>
<proteinExistence type="predicted"/>
<dbReference type="RefSeq" id="WP_201700468.1">
    <property type="nucleotide sequence ID" value="NZ_CAJHCQ010000029.1"/>
</dbReference>
<dbReference type="EMBL" id="CAJHCQ010000029">
    <property type="protein sequence ID" value="CAD6560083.1"/>
    <property type="molecule type" value="Genomic_DNA"/>
</dbReference>